<dbReference type="STRING" id="1480694.DC28_05740"/>
<dbReference type="Gene3D" id="3.40.50.300">
    <property type="entry name" value="P-loop containing nucleotide triphosphate hydrolases"/>
    <property type="match status" value="1"/>
</dbReference>
<dbReference type="Pfam" id="PF13476">
    <property type="entry name" value="AAA_23"/>
    <property type="match status" value="1"/>
</dbReference>
<dbReference type="RefSeq" id="WP_037546741.1">
    <property type="nucleotide sequence ID" value="NZ_JNUP01000048.1"/>
</dbReference>
<dbReference type="InterPro" id="IPR051396">
    <property type="entry name" value="Bact_Antivir_Def_Nuclease"/>
</dbReference>
<proteinExistence type="predicted"/>
<dbReference type="EMBL" id="JNUP01000048">
    <property type="protein sequence ID" value="KGE72751.1"/>
    <property type="molecule type" value="Genomic_DNA"/>
</dbReference>
<dbReference type="PANTHER" id="PTHR43581">
    <property type="entry name" value="ATP/GTP PHOSPHATASE"/>
    <property type="match status" value="1"/>
</dbReference>
<keyword evidence="3" id="KW-1185">Reference proteome</keyword>
<dbReference type="InterPro" id="IPR027417">
    <property type="entry name" value="P-loop_NTPase"/>
</dbReference>
<dbReference type="GO" id="GO:0006302">
    <property type="term" value="P:double-strand break repair"/>
    <property type="evidence" value="ECO:0007669"/>
    <property type="project" value="InterPro"/>
</dbReference>
<organism evidence="2 3">
    <name type="scientific">Spirochaeta lutea</name>
    <dbReference type="NCBI Taxonomy" id="1480694"/>
    <lineage>
        <taxon>Bacteria</taxon>
        <taxon>Pseudomonadati</taxon>
        <taxon>Spirochaetota</taxon>
        <taxon>Spirochaetia</taxon>
        <taxon>Spirochaetales</taxon>
        <taxon>Spirochaetaceae</taxon>
        <taxon>Spirochaeta</taxon>
    </lineage>
</organism>
<gene>
    <name evidence="2" type="ORF">DC28_05740</name>
</gene>
<evidence type="ECO:0000313" key="2">
    <source>
        <dbReference type="EMBL" id="KGE72751.1"/>
    </source>
</evidence>
<dbReference type="InterPro" id="IPR003593">
    <property type="entry name" value="AAA+_ATPase"/>
</dbReference>
<name>A0A098QZ00_9SPIO</name>
<feature type="domain" description="AAA+ ATPase" evidence="1">
    <location>
        <begin position="26"/>
        <end position="218"/>
    </location>
</feature>
<dbReference type="InterPro" id="IPR038729">
    <property type="entry name" value="Rad50/SbcC_AAA"/>
</dbReference>
<dbReference type="SUPFAM" id="SSF52540">
    <property type="entry name" value="P-loop containing nucleoside triphosphate hydrolases"/>
    <property type="match status" value="1"/>
</dbReference>
<dbReference type="Proteomes" id="UP000029692">
    <property type="component" value="Unassembled WGS sequence"/>
</dbReference>
<evidence type="ECO:0000313" key="3">
    <source>
        <dbReference type="Proteomes" id="UP000029692"/>
    </source>
</evidence>
<dbReference type="PANTHER" id="PTHR43581:SF2">
    <property type="entry name" value="EXCINUCLEASE ATPASE SUBUNIT"/>
    <property type="match status" value="1"/>
</dbReference>
<dbReference type="AlphaFoldDB" id="A0A098QZ00"/>
<dbReference type="OrthoDB" id="9795626at2"/>
<protein>
    <recommendedName>
        <fullName evidence="1">AAA+ ATPase domain-containing protein</fullName>
    </recommendedName>
</protein>
<dbReference type="GO" id="GO:0016887">
    <property type="term" value="F:ATP hydrolysis activity"/>
    <property type="evidence" value="ECO:0007669"/>
    <property type="project" value="InterPro"/>
</dbReference>
<evidence type="ECO:0000259" key="1">
    <source>
        <dbReference type="SMART" id="SM00382"/>
    </source>
</evidence>
<accession>A0A098QZ00</accession>
<comment type="caution">
    <text evidence="2">The sequence shown here is derived from an EMBL/GenBank/DDBJ whole genome shotgun (WGS) entry which is preliminary data.</text>
</comment>
<sequence length="247" mass="28000">MIESITFTRGYPTKLRGIGKKTITLNPRLNVLYGPNGAGKTTILHALARAAGCSQGGWSGTDDQVHLDALAGQKAPSRQITLEEPPYSARILWDGRPVFYQDCYADTGKSLISEDYLERHAYLRSSGEQRIGLVNELINFMDERFLTYKLPRDARPTLLLDEVDNHIGMAAQSVFWDDIISQLCKKYQLVISTHSIFPLLLQRDNSLRRDTIHMLEPRYGDICLEQLGKAIEYYNRQHSDLKSPGAW</sequence>
<dbReference type="SMART" id="SM00382">
    <property type="entry name" value="AAA"/>
    <property type="match status" value="1"/>
</dbReference>
<dbReference type="CDD" id="cd00267">
    <property type="entry name" value="ABC_ATPase"/>
    <property type="match status" value="1"/>
</dbReference>
<reference evidence="2 3" key="1">
    <citation type="submission" date="2014-05" db="EMBL/GenBank/DDBJ databases">
        <title>De novo Genome Sequence of Spirocheata sp.</title>
        <authorList>
            <person name="Shivani Y."/>
            <person name="Subhash Y."/>
            <person name="Tushar L."/>
            <person name="Sasikala C."/>
            <person name="Ramana C.V."/>
        </authorList>
    </citation>
    <scope>NUCLEOTIDE SEQUENCE [LARGE SCALE GENOMIC DNA]</scope>
    <source>
        <strain evidence="2 3">JC230</strain>
    </source>
</reference>